<dbReference type="AlphaFoldDB" id="A0A7R8YVV8"/>
<protein>
    <submittedName>
        <fullName evidence="2">Uncharacterized protein</fullName>
    </submittedName>
</protein>
<dbReference type="PANTHER" id="PTHR20898:SF1">
    <property type="entry name" value="MD-2-RELATED LIPID-RECOGNITION DOMAIN-CONTAINING PROTEIN"/>
    <property type="match status" value="1"/>
</dbReference>
<dbReference type="EMBL" id="LR899012">
    <property type="protein sequence ID" value="CAD7087242.1"/>
    <property type="molecule type" value="Genomic_DNA"/>
</dbReference>
<feature type="chain" id="PRO_5031136214" evidence="1">
    <location>
        <begin position="23"/>
        <end position="321"/>
    </location>
</feature>
<evidence type="ECO:0000313" key="2">
    <source>
        <dbReference type="EMBL" id="CAD7087242.1"/>
    </source>
</evidence>
<keyword evidence="1" id="KW-0732">Signal</keyword>
<feature type="signal peptide" evidence="1">
    <location>
        <begin position="1"/>
        <end position="22"/>
    </location>
</feature>
<sequence>MPGKAHVPQSLILLNLILRIEAPYTYICDFQDVKVSMSPDYGTMKVEVINNIVFIDTNITQAIKNPQFYMSLNEQTGNRITRRIVKISMKTCDVGRLAETNPFINVIAIIVRKHTNLPFVCPLPAGRYFVRNLTVSSDFVPLRLFYKPNSVIVLDGYYTAEKSTGRTTKFNVTMRALSTWSNPSVIIANSTIINNTINVDFHILHEIKDVEFRLTMHELRNEKMTKLMDEQFRPCVIKRLIKISPYASGAMHIISDYTNFGWKCAYKPGLYYLRNYPPGSEIIPLRFVYQHKVVAQCKTTFYMNHFDKIAEILVRYEVTRN</sequence>
<evidence type="ECO:0000256" key="1">
    <source>
        <dbReference type="SAM" id="SignalP"/>
    </source>
</evidence>
<dbReference type="OrthoDB" id="6664669at2759"/>
<evidence type="ECO:0000313" key="3">
    <source>
        <dbReference type="Proteomes" id="UP000594454"/>
    </source>
</evidence>
<keyword evidence="3" id="KW-1185">Reference proteome</keyword>
<dbReference type="Pfam" id="PF06477">
    <property type="entry name" value="DUF1091"/>
    <property type="match status" value="1"/>
</dbReference>
<dbReference type="SMART" id="SM00697">
    <property type="entry name" value="DM8"/>
    <property type="match status" value="1"/>
</dbReference>
<dbReference type="InParanoid" id="A0A7R8YVV8"/>
<accession>A0A7R8YVV8</accession>
<proteinExistence type="predicted"/>
<dbReference type="Proteomes" id="UP000594454">
    <property type="component" value="Chromosome 4"/>
</dbReference>
<name>A0A7R8YVV8_HERIL</name>
<dbReference type="InterPro" id="IPR010512">
    <property type="entry name" value="DUF1091"/>
</dbReference>
<dbReference type="PANTHER" id="PTHR20898">
    <property type="entry name" value="DAEDALUS ON 3-RELATED-RELATED"/>
    <property type="match status" value="1"/>
</dbReference>
<reference evidence="2 3" key="1">
    <citation type="submission" date="2020-11" db="EMBL/GenBank/DDBJ databases">
        <authorList>
            <person name="Wallbank WR R."/>
            <person name="Pardo Diaz C."/>
            <person name="Kozak K."/>
            <person name="Martin S."/>
            <person name="Jiggins C."/>
            <person name="Moest M."/>
            <person name="Warren A I."/>
            <person name="Generalovic N T."/>
            <person name="Byers J.R.P. K."/>
            <person name="Montejo-Kovacevich G."/>
            <person name="Yen C E."/>
        </authorList>
    </citation>
    <scope>NUCLEOTIDE SEQUENCE [LARGE SCALE GENOMIC DNA]</scope>
</reference>
<gene>
    <name evidence="2" type="ORF">HERILL_LOCUS9961</name>
</gene>
<organism evidence="2 3">
    <name type="scientific">Hermetia illucens</name>
    <name type="common">Black soldier fly</name>
    <dbReference type="NCBI Taxonomy" id="343691"/>
    <lineage>
        <taxon>Eukaryota</taxon>
        <taxon>Metazoa</taxon>
        <taxon>Ecdysozoa</taxon>
        <taxon>Arthropoda</taxon>
        <taxon>Hexapoda</taxon>
        <taxon>Insecta</taxon>
        <taxon>Pterygota</taxon>
        <taxon>Neoptera</taxon>
        <taxon>Endopterygota</taxon>
        <taxon>Diptera</taxon>
        <taxon>Brachycera</taxon>
        <taxon>Stratiomyomorpha</taxon>
        <taxon>Stratiomyidae</taxon>
        <taxon>Hermetiinae</taxon>
        <taxon>Hermetia</taxon>
    </lineage>
</organism>